<dbReference type="Gene3D" id="2.180.10.10">
    <property type="entry name" value="RHS repeat-associated core"/>
    <property type="match status" value="1"/>
</dbReference>
<name>A0A3D9HD67_9FLAO</name>
<organism evidence="2 3">
    <name type="scientific">Winogradskyella eximia</name>
    <dbReference type="NCBI Taxonomy" id="262006"/>
    <lineage>
        <taxon>Bacteria</taxon>
        <taxon>Pseudomonadati</taxon>
        <taxon>Bacteroidota</taxon>
        <taxon>Flavobacteriia</taxon>
        <taxon>Flavobacteriales</taxon>
        <taxon>Flavobacteriaceae</taxon>
        <taxon>Winogradskyella</taxon>
    </lineage>
</organism>
<dbReference type="AlphaFoldDB" id="A0A3D9HD67"/>
<protein>
    <submittedName>
        <fullName evidence="2">YD repeat-containing protein</fullName>
    </submittedName>
</protein>
<evidence type="ECO:0000313" key="3">
    <source>
        <dbReference type="Proteomes" id="UP000256980"/>
    </source>
</evidence>
<evidence type="ECO:0000313" key="2">
    <source>
        <dbReference type="EMBL" id="RED47211.1"/>
    </source>
</evidence>
<dbReference type="PROSITE" id="PS51257">
    <property type="entry name" value="PROKAR_LIPOPROTEIN"/>
    <property type="match status" value="1"/>
</dbReference>
<sequence>MKKLVLIFLALTLVTSCDNEPLDPAYTNGGEQNGGGNTGGGNTGGGDPNGGNFALSSYSYDKSVDSGFGVSTIETDFYLNSSGLIGSQSTRVELFGIIVDGTAPVVRDNNGRIIETSASDGTNEISTTTITYSGDNIVQINFVDNQYPEENYTYNLEHNDNIATRTEVGSSVIVTYTFDTNDRLIQRETSSEGTTVRNETLSYDANSNLTSTVMTGDGARTFTYTYDDNTNPLKDIFQDFYKLQLFNDNYDDQIEHWQAFWGSSNNMTSATTPEGSSDLEIVYDTEGRIINRSGSINSALLNAGSGDITIDEVFNYVN</sequence>
<dbReference type="RefSeq" id="WP_115816234.1">
    <property type="nucleotide sequence ID" value="NZ_QRDV01000001.1"/>
</dbReference>
<comment type="caution">
    <text evidence="2">The sequence shown here is derived from an EMBL/GenBank/DDBJ whole genome shotgun (WGS) entry which is preliminary data.</text>
</comment>
<gene>
    <name evidence="2" type="ORF">DFQ10_101994</name>
</gene>
<feature type="compositionally biased region" description="Gly residues" evidence="1">
    <location>
        <begin position="31"/>
        <end position="48"/>
    </location>
</feature>
<accession>A0A3D9HD67</accession>
<dbReference type="EMBL" id="QRDV01000001">
    <property type="protein sequence ID" value="RED47211.1"/>
    <property type="molecule type" value="Genomic_DNA"/>
</dbReference>
<proteinExistence type="predicted"/>
<feature type="region of interest" description="Disordered" evidence="1">
    <location>
        <begin position="24"/>
        <end position="48"/>
    </location>
</feature>
<evidence type="ECO:0000256" key="1">
    <source>
        <dbReference type="SAM" id="MobiDB-lite"/>
    </source>
</evidence>
<dbReference type="Proteomes" id="UP000256980">
    <property type="component" value="Unassembled WGS sequence"/>
</dbReference>
<reference evidence="2 3" key="1">
    <citation type="submission" date="2018-07" db="EMBL/GenBank/DDBJ databases">
        <title>Genomic Encyclopedia of Type Strains, Phase III (KMG-III): the genomes of soil and plant-associated and newly described type strains.</title>
        <authorList>
            <person name="Whitman W."/>
        </authorList>
    </citation>
    <scope>NUCLEOTIDE SEQUENCE [LARGE SCALE GENOMIC DNA]</scope>
    <source>
        <strain evidence="2 3">CECT 7946</strain>
    </source>
</reference>
<dbReference type="OrthoDB" id="1412495at2"/>
<keyword evidence="3" id="KW-1185">Reference proteome</keyword>